<sequence>MKPESELRNNLKQIRNRLGLSQQDLAKITGVSRQTISGVESGQYAPSATIALRLAKVLGCQVEDLFWLQEDYIDVEAIPTQAVPVAQKVRLNLAEVGGNLIAYPLFGEEAFRTEMIPADGEGWRETDNSKIIVKLWDSQDKIKHTVAIAGCTPVLSLWAKFAEQWYPNLRVSWSFANSIEALERLLRGEVHIAGMHLYNPETNSHNISFIKNILTNQKLVLINLGFWSEGLIVQPGNPKRLRTVVDLTNPAITIVNRELGSGSRQLLEHLLNQDQIPFTAVKGFNHIVNSHVAVAQTISTGKADAGISIQAIATAFGLGFIPLHKSQYDLVIIKDYLQEKPVQQFLNTLGHQRLHSQLISLGGYDTSQTGEIITTIEPKN</sequence>
<dbReference type="InterPro" id="IPR024370">
    <property type="entry name" value="PBP_domain"/>
</dbReference>
<dbReference type="RefSeq" id="WP_413255845.1">
    <property type="nucleotide sequence ID" value="NZ_JBHFNS010000018.1"/>
</dbReference>
<reference evidence="2 3" key="1">
    <citation type="submission" date="2024-09" db="EMBL/GenBank/DDBJ databases">
        <title>Floridaenema gen nov. (Aerosakkonemataceae, Aerosakkonematales ord. nov., Cyanobacteria) from benthic tropical and subtropical fresh waters, with the description of four new species.</title>
        <authorList>
            <person name="Moretto J.A."/>
            <person name="Berthold D.E."/>
            <person name="Lefler F.W."/>
            <person name="Huang I.-S."/>
            <person name="Laughinghouse H. IV."/>
        </authorList>
    </citation>
    <scope>NUCLEOTIDE SEQUENCE [LARGE SCALE GENOMIC DNA]</scope>
    <source>
        <strain evidence="2 3">BLCC-F154</strain>
    </source>
</reference>
<dbReference type="SUPFAM" id="SSF47413">
    <property type="entry name" value="lambda repressor-like DNA-binding domains"/>
    <property type="match status" value="1"/>
</dbReference>
<name>A0ABV4Y8T6_9CYAN</name>
<dbReference type="PANTHER" id="PTHR38431">
    <property type="entry name" value="BLL2305 PROTEIN"/>
    <property type="match status" value="1"/>
</dbReference>
<feature type="domain" description="HTH cro/C1-type" evidence="1">
    <location>
        <begin position="11"/>
        <end position="65"/>
    </location>
</feature>
<organism evidence="2 3">
    <name type="scientific">Floridaenema fluviatile BLCC-F154</name>
    <dbReference type="NCBI Taxonomy" id="3153640"/>
    <lineage>
        <taxon>Bacteria</taxon>
        <taxon>Bacillati</taxon>
        <taxon>Cyanobacteriota</taxon>
        <taxon>Cyanophyceae</taxon>
        <taxon>Oscillatoriophycideae</taxon>
        <taxon>Aerosakkonematales</taxon>
        <taxon>Aerosakkonemataceae</taxon>
        <taxon>Floridanema</taxon>
        <taxon>Floridanema fluviatile</taxon>
    </lineage>
</organism>
<dbReference type="Gene3D" id="1.10.260.40">
    <property type="entry name" value="lambda repressor-like DNA-binding domains"/>
    <property type="match status" value="1"/>
</dbReference>
<proteinExistence type="predicted"/>
<dbReference type="Proteomes" id="UP001576776">
    <property type="component" value="Unassembled WGS sequence"/>
</dbReference>
<evidence type="ECO:0000259" key="1">
    <source>
        <dbReference type="PROSITE" id="PS50943"/>
    </source>
</evidence>
<dbReference type="InterPro" id="IPR010982">
    <property type="entry name" value="Lambda_DNA-bd_dom_sf"/>
</dbReference>
<dbReference type="Pfam" id="PF01381">
    <property type="entry name" value="HTH_3"/>
    <property type="match status" value="1"/>
</dbReference>
<evidence type="ECO:0000313" key="3">
    <source>
        <dbReference type="Proteomes" id="UP001576776"/>
    </source>
</evidence>
<accession>A0ABV4Y8T6</accession>
<dbReference type="PROSITE" id="PS50943">
    <property type="entry name" value="HTH_CROC1"/>
    <property type="match status" value="1"/>
</dbReference>
<dbReference type="SUPFAM" id="SSF53850">
    <property type="entry name" value="Periplasmic binding protein-like II"/>
    <property type="match status" value="1"/>
</dbReference>
<dbReference type="SMART" id="SM00530">
    <property type="entry name" value="HTH_XRE"/>
    <property type="match status" value="1"/>
</dbReference>
<dbReference type="CDD" id="cd00093">
    <property type="entry name" value="HTH_XRE"/>
    <property type="match status" value="1"/>
</dbReference>
<dbReference type="Pfam" id="PF12727">
    <property type="entry name" value="PBP_like"/>
    <property type="match status" value="1"/>
</dbReference>
<dbReference type="Gene3D" id="3.40.190.10">
    <property type="entry name" value="Periplasmic binding protein-like II"/>
    <property type="match status" value="1"/>
</dbReference>
<evidence type="ECO:0000313" key="2">
    <source>
        <dbReference type="EMBL" id="MFB2934320.1"/>
    </source>
</evidence>
<dbReference type="PANTHER" id="PTHR38431:SF1">
    <property type="entry name" value="BLL2305 PROTEIN"/>
    <property type="match status" value="1"/>
</dbReference>
<comment type="caution">
    <text evidence="2">The sequence shown here is derived from an EMBL/GenBank/DDBJ whole genome shotgun (WGS) entry which is preliminary data.</text>
</comment>
<gene>
    <name evidence="2" type="ORF">ACE1B6_03500</name>
</gene>
<dbReference type="InterPro" id="IPR001387">
    <property type="entry name" value="Cro/C1-type_HTH"/>
</dbReference>
<keyword evidence="3" id="KW-1185">Reference proteome</keyword>
<dbReference type="EMBL" id="JBHFNS010000018">
    <property type="protein sequence ID" value="MFB2934320.1"/>
    <property type="molecule type" value="Genomic_DNA"/>
</dbReference>
<protein>
    <submittedName>
        <fullName evidence="2">Substrate-binding domain-containing protein</fullName>
    </submittedName>
</protein>